<dbReference type="Gene3D" id="1.10.10.60">
    <property type="entry name" value="Homeodomain-like"/>
    <property type="match status" value="1"/>
</dbReference>
<sequence length="1739" mass="202819">MPGFREGNLIIDRYQVLSFLGGGLFSEVYKVKDLVSDKVLALKILKSEYKNQKEVSSRISQEFALLSHFNHPNIIAVLDFNYAEDSLPFFTMEYFEGLPIDKFFSDGYNDDLLLVLVEILKALDFIHSSSYIHGDLKPEHILVSMKLANNEKEPLVKLLDFGFAEKIMPLSLEVGGTIGYCAPELLKGGYIDNRADFYSLGVILYEIITKEGPKKHKDNILRFLKLQNEEKLPFLEEVCKKNNLPIPPKKLSLLIHNLLAYNVNKRPNSAFEIFEIIKPLLKKEKTYEFKAYKKQIVPASFIGREDFLKKLKELFKEVKEKNLSKFVLIFGERGVGKSRLANEFKYFVQIENGLVFNFAGGYLSGRYQSLLEQLLRTFSIYNKDLLSFKIDLEEYDIETAQKELLTLYEMIFQTIVELQKKEKRPILLFFDDLELMDGFSLNLFRYLTYGLEKEGIFVLACSLKEERLNEFLKLFENKDYFLLLELSPLNEEETYLLIKDMLSEVENLEEFANALYALTGGNPLFIIESVYHLLEEEILYFSLGKFSYDKERFNKFLKDFTLKLTNISEIVKNRVKRLSKEEIEILRIGALFGKPFSLELIKKALNYEEEFLYKKIQNLVNNNFLKFNLKYYFTSKILEAIIQEGIFYEERKVYHQKIAHALELLYPKEKEEILFDLAFHYAQGEKKDSALYYNSLAAEKAKSLSLFKESLLFYEMKLRFLGKEAKAIEKIKTMEEIGKLRELFGLYEEAIDIYKQALSVAIADKELSKEKELLAKFLRNNGVVCLHLGRYEEAINYFDEGLNFLKEFKNELSLELLTDKGFALIKNNQLEEGEKILEKALNLSSNLKKKSEKKIKASIYYNLSVLYWYKGKIEDAIRIIQKAMELAEEPIIADRMNQFYASLLFFKGDLEKAEKIYKKSYEESLERKSMANIISSQIGLASILGQERNFEKARYYLEEALKSAQRCGMKEQERVALINLACLYYFYDFKKAEEIYQQLLRLYEMKDYYYYQNLLNYCELLIKTGRLEESEKYLEELKNIGDQYINYQKKRIFAYYYLAKGDFSNASLLIEELENLNKEDEDLMLFLGEYHLLFSEIAKAKNYSEKILKKIDKEKSFFTYLNSERLLGVCEMLLNKIEEGKERLFSVISQYKKLNMKYELAKTFIYLLLGYKKIKEEPIFIFSDTLEFKVFDNKELTSLKSYLEEAEILLEEVSAKIDLELTEILKKQLDRIEKSGKLRTSEKAQYLKIFYQISEIINSGIEKEDFFEKIIDLTIDATGAERGILFLFHQDKLTPVAARAIDHSTLEDATQISMSVIKRIKYVPEPILVSDALNDPRFKERPSVILNKIRSLLCVPLKTEEKVVGAIYLDSRITSHIFLDEDRSLLMSIANLLAATIDKSNIFNRIQTGSLFSTERLIIDEKTGILLGRSKQMRHIYELIEKVAPAECTILLTGETGTGKNVLAEYIHYKSRRRDKKFYTINCGGLTETLFESELFGHVRGAFTGAVRDKEGLLEIADGGTIFLDEISNIPLNTQPKILEFLETKIIRRVGSTETKRVDVRLICATNKNLEEEVKKGRFKEDLYYRINAVTIHLPPLRERKSDIPYFINHFLKRFSQMYNKPVLGLEEQAMAVLMEYPWPGNIRELQNLIHYAIVATTRKRISLDELLVIKPQLKEYAEKITIEKTSKKTISKEEVVESLKNTKGNISHAAQNLGIHRRQLQRLIKRYNIDKTQFKEQV</sequence>
<dbReference type="Pfam" id="PF00069">
    <property type="entry name" value="Pkinase"/>
    <property type="match status" value="1"/>
</dbReference>
<protein>
    <submittedName>
        <fullName evidence="11">Tetratricopeptide repeat protein</fullName>
    </submittedName>
</protein>
<comment type="caution">
    <text evidence="11">The sequence shown here is derived from an EMBL/GenBank/DDBJ whole genome shotgun (WGS) entry which is preliminary data.</text>
</comment>
<keyword evidence="6" id="KW-0802">TPR repeat</keyword>
<dbReference type="CDD" id="cd00009">
    <property type="entry name" value="AAA"/>
    <property type="match status" value="1"/>
</dbReference>
<dbReference type="InterPro" id="IPR058031">
    <property type="entry name" value="AAA_lid_NorR"/>
</dbReference>
<dbReference type="PROSITE" id="PS50005">
    <property type="entry name" value="TPR"/>
    <property type="match status" value="1"/>
</dbReference>
<dbReference type="InterPro" id="IPR029016">
    <property type="entry name" value="GAF-like_dom_sf"/>
</dbReference>
<feature type="coiled-coil region" evidence="8">
    <location>
        <begin position="1196"/>
        <end position="1223"/>
    </location>
</feature>
<evidence type="ECO:0000256" key="2">
    <source>
        <dbReference type="ARBA" id="ARBA00022840"/>
    </source>
</evidence>
<dbReference type="InterPro" id="IPR003593">
    <property type="entry name" value="AAA+_ATPase"/>
</dbReference>
<dbReference type="PROSITE" id="PS00107">
    <property type="entry name" value="PROTEIN_KINASE_ATP"/>
    <property type="match status" value="1"/>
</dbReference>
<evidence type="ECO:0000256" key="3">
    <source>
        <dbReference type="ARBA" id="ARBA00023015"/>
    </source>
</evidence>
<gene>
    <name evidence="11" type="ORF">ENV79_01110</name>
</gene>
<dbReference type="SMART" id="SM00028">
    <property type="entry name" value="TPR"/>
    <property type="match status" value="6"/>
</dbReference>
<dbReference type="InterPro" id="IPR011990">
    <property type="entry name" value="TPR-like_helical_dom_sf"/>
</dbReference>
<dbReference type="PANTHER" id="PTHR32071:SF113">
    <property type="entry name" value="ALGINATE BIOSYNTHESIS TRANSCRIPTIONAL REGULATORY PROTEIN ALGB"/>
    <property type="match status" value="1"/>
</dbReference>
<dbReference type="PROSITE" id="PS50011">
    <property type="entry name" value="PROTEIN_KINASE_DOM"/>
    <property type="match status" value="1"/>
</dbReference>
<dbReference type="FunFam" id="3.40.50.300:FF:000006">
    <property type="entry name" value="DNA-binding transcriptional regulator NtrC"/>
    <property type="match status" value="1"/>
</dbReference>
<keyword evidence="8" id="KW-0175">Coiled coil</keyword>
<dbReference type="PROSITE" id="PS00675">
    <property type="entry name" value="SIGMA54_INTERACT_1"/>
    <property type="match status" value="1"/>
</dbReference>
<evidence type="ECO:0000256" key="4">
    <source>
        <dbReference type="ARBA" id="ARBA00023125"/>
    </source>
</evidence>
<dbReference type="InterPro" id="IPR019734">
    <property type="entry name" value="TPR_rpt"/>
</dbReference>
<dbReference type="SMART" id="SM00065">
    <property type="entry name" value="GAF"/>
    <property type="match status" value="1"/>
</dbReference>
<keyword evidence="1 7" id="KW-0547">Nucleotide-binding</keyword>
<dbReference type="Gene3D" id="1.25.40.10">
    <property type="entry name" value="Tetratricopeptide repeat domain"/>
    <property type="match status" value="3"/>
</dbReference>
<dbReference type="SUPFAM" id="SSF56112">
    <property type="entry name" value="Protein kinase-like (PK-like)"/>
    <property type="match status" value="1"/>
</dbReference>
<evidence type="ECO:0000259" key="10">
    <source>
        <dbReference type="PROSITE" id="PS50045"/>
    </source>
</evidence>
<dbReference type="SUPFAM" id="SSF46689">
    <property type="entry name" value="Homeodomain-like"/>
    <property type="match status" value="1"/>
</dbReference>
<evidence type="ECO:0000313" key="11">
    <source>
        <dbReference type="EMBL" id="HHR48235.1"/>
    </source>
</evidence>
<dbReference type="InterPro" id="IPR003018">
    <property type="entry name" value="GAF"/>
</dbReference>
<dbReference type="Gene3D" id="3.40.50.300">
    <property type="entry name" value="P-loop containing nucleotide triphosphate hydrolases"/>
    <property type="match status" value="2"/>
</dbReference>
<dbReference type="InterPro" id="IPR027417">
    <property type="entry name" value="P-loop_NTPase"/>
</dbReference>
<evidence type="ECO:0000256" key="5">
    <source>
        <dbReference type="ARBA" id="ARBA00023163"/>
    </source>
</evidence>
<organism evidence="11">
    <name type="scientific">candidate division WOR-3 bacterium</name>
    <dbReference type="NCBI Taxonomy" id="2052148"/>
    <lineage>
        <taxon>Bacteria</taxon>
        <taxon>Bacteria division WOR-3</taxon>
    </lineage>
</organism>
<evidence type="ECO:0000256" key="1">
    <source>
        <dbReference type="ARBA" id="ARBA00022741"/>
    </source>
</evidence>
<dbReference type="SUPFAM" id="SSF81901">
    <property type="entry name" value="HCP-like"/>
    <property type="match status" value="1"/>
</dbReference>
<name>A0A7V5XZ51_UNCW3</name>
<dbReference type="InterPro" id="IPR002197">
    <property type="entry name" value="HTH_Fis"/>
</dbReference>
<dbReference type="InterPro" id="IPR017441">
    <property type="entry name" value="Protein_kinase_ATP_BS"/>
</dbReference>
<dbReference type="SUPFAM" id="SSF52540">
    <property type="entry name" value="P-loop containing nucleoside triphosphate hydrolases"/>
    <property type="match status" value="2"/>
</dbReference>
<dbReference type="SMART" id="SM00382">
    <property type="entry name" value="AAA"/>
    <property type="match status" value="2"/>
</dbReference>
<dbReference type="Pfam" id="PF01590">
    <property type="entry name" value="GAF"/>
    <property type="match status" value="1"/>
</dbReference>
<feature type="repeat" description="TPR" evidence="6">
    <location>
        <begin position="857"/>
        <end position="890"/>
    </location>
</feature>
<dbReference type="PANTHER" id="PTHR32071">
    <property type="entry name" value="TRANSCRIPTIONAL REGULATORY PROTEIN"/>
    <property type="match status" value="1"/>
</dbReference>
<dbReference type="InterPro" id="IPR011009">
    <property type="entry name" value="Kinase-like_dom_sf"/>
</dbReference>
<dbReference type="GO" id="GO:0043565">
    <property type="term" value="F:sequence-specific DNA binding"/>
    <property type="evidence" value="ECO:0007669"/>
    <property type="project" value="InterPro"/>
</dbReference>
<dbReference type="InterPro" id="IPR009057">
    <property type="entry name" value="Homeodomain-like_sf"/>
</dbReference>
<keyword evidence="2 7" id="KW-0067">ATP-binding</keyword>
<dbReference type="PROSITE" id="PS00688">
    <property type="entry name" value="SIGMA54_INTERACT_3"/>
    <property type="match status" value="1"/>
</dbReference>
<dbReference type="InterPro" id="IPR025662">
    <property type="entry name" value="Sigma_54_int_dom_ATP-bd_1"/>
</dbReference>
<dbReference type="Gene3D" id="3.30.200.20">
    <property type="entry name" value="Phosphorylase Kinase, domain 1"/>
    <property type="match status" value="1"/>
</dbReference>
<keyword evidence="3" id="KW-0805">Transcription regulation</keyword>
<dbReference type="Pfam" id="PF00158">
    <property type="entry name" value="Sigma54_activat"/>
    <property type="match status" value="1"/>
</dbReference>
<keyword evidence="4" id="KW-0238">DNA-binding</keyword>
<dbReference type="Pfam" id="PF25601">
    <property type="entry name" value="AAA_lid_14"/>
    <property type="match status" value="1"/>
</dbReference>
<dbReference type="PROSITE" id="PS50045">
    <property type="entry name" value="SIGMA54_INTERACT_4"/>
    <property type="match status" value="1"/>
</dbReference>
<dbReference type="Pfam" id="PF13424">
    <property type="entry name" value="TPR_12"/>
    <property type="match status" value="3"/>
</dbReference>
<dbReference type="InterPro" id="IPR025943">
    <property type="entry name" value="Sigma_54_int_dom_ATP-bd_2"/>
</dbReference>
<feature type="domain" description="Protein kinase" evidence="9">
    <location>
        <begin position="14"/>
        <end position="281"/>
    </location>
</feature>
<feature type="binding site" evidence="7">
    <location>
        <position position="43"/>
    </location>
    <ligand>
        <name>ATP</name>
        <dbReference type="ChEBI" id="CHEBI:30616"/>
    </ligand>
</feature>
<accession>A0A7V5XZ51</accession>
<dbReference type="GO" id="GO:0006355">
    <property type="term" value="P:regulation of DNA-templated transcription"/>
    <property type="evidence" value="ECO:0007669"/>
    <property type="project" value="InterPro"/>
</dbReference>
<keyword evidence="5" id="KW-0804">Transcription</keyword>
<dbReference type="PRINTS" id="PR01590">
    <property type="entry name" value="HTHFIS"/>
</dbReference>
<dbReference type="InterPro" id="IPR000719">
    <property type="entry name" value="Prot_kinase_dom"/>
</dbReference>
<evidence type="ECO:0000256" key="6">
    <source>
        <dbReference type="PROSITE-ProRule" id="PRU00339"/>
    </source>
</evidence>
<dbReference type="GO" id="GO:0004672">
    <property type="term" value="F:protein kinase activity"/>
    <property type="evidence" value="ECO:0007669"/>
    <property type="project" value="InterPro"/>
</dbReference>
<evidence type="ECO:0000256" key="8">
    <source>
        <dbReference type="SAM" id="Coils"/>
    </source>
</evidence>
<dbReference type="EMBL" id="DTHS01000012">
    <property type="protein sequence ID" value="HHR48235.1"/>
    <property type="molecule type" value="Genomic_DNA"/>
</dbReference>
<dbReference type="Gene3D" id="1.10.510.10">
    <property type="entry name" value="Transferase(Phosphotransferase) domain 1"/>
    <property type="match status" value="1"/>
</dbReference>
<dbReference type="Gene3D" id="3.30.450.40">
    <property type="match status" value="1"/>
</dbReference>
<proteinExistence type="predicted"/>
<dbReference type="InterPro" id="IPR025944">
    <property type="entry name" value="Sigma_54_int_dom_CS"/>
</dbReference>
<evidence type="ECO:0000259" key="9">
    <source>
        <dbReference type="PROSITE" id="PS50011"/>
    </source>
</evidence>
<dbReference type="InterPro" id="IPR041664">
    <property type="entry name" value="AAA_16"/>
</dbReference>
<dbReference type="Pfam" id="PF02954">
    <property type="entry name" value="HTH_8"/>
    <property type="match status" value="1"/>
</dbReference>
<dbReference type="Gene3D" id="1.10.8.60">
    <property type="match status" value="1"/>
</dbReference>
<dbReference type="Pfam" id="PF13191">
    <property type="entry name" value="AAA_16"/>
    <property type="match status" value="1"/>
</dbReference>
<dbReference type="GO" id="GO:0005524">
    <property type="term" value="F:ATP binding"/>
    <property type="evidence" value="ECO:0007669"/>
    <property type="project" value="UniProtKB-UniRule"/>
</dbReference>
<dbReference type="PROSITE" id="PS00676">
    <property type="entry name" value="SIGMA54_INTERACT_2"/>
    <property type="match status" value="1"/>
</dbReference>
<dbReference type="CDD" id="cd14014">
    <property type="entry name" value="STKc_PknB_like"/>
    <property type="match status" value="1"/>
</dbReference>
<dbReference type="SUPFAM" id="SSF48452">
    <property type="entry name" value="TPR-like"/>
    <property type="match status" value="2"/>
</dbReference>
<reference evidence="11" key="1">
    <citation type="journal article" date="2020" name="mSystems">
        <title>Genome- and Community-Level Interaction Insights into Carbon Utilization and Element Cycling Functions of Hydrothermarchaeota in Hydrothermal Sediment.</title>
        <authorList>
            <person name="Zhou Z."/>
            <person name="Liu Y."/>
            <person name="Xu W."/>
            <person name="Pan J."/>
            <person name="Luo Z.H."/>
            <person name="Li M."/>
        </authorList>
    </citation>
    <scope>NUCLEOTIDE SEQUENCE [LARGE SCALE GENOMIC DNA]</scope>
    <source>
        <strain evidence="11">SpSt-791</strain>
    </source>
</reference>
<feature type="domain" description="Sigma-54 factor interaction" evidence="10">
    <location>
        <begin position="1426"/>
        <end position="1655"/>
    </location>
</feature>
<dbReference type="InterPro" id="IPR002078">
    <property type="entry name" value="Sigma_54_int"/>
</dbReference>
<evidence type="ECO:0000256" key="7">
    <source>
        <dbReference type="PROSITE-ProRule" id="PRU10141"/>
    </source>
</evidence>
<dbReference type="SUPFAM" id="SSF55781">
    <property type="entry name" value="GAF domain-like"/>
    <property type="match status" value="1"/>
</dbReference>